<proteinExistence type="predicted"/>
<dbReference type="SUPFAM" id="SSF54427">
    <property type="entry name" value="NTF2-like"/>
    <property type="match status" value="1"/>
</dbReference>
<dbReference type="InterPro" id="IPR032710">
    <property type="entry name" value="NTF2-like_dom_sf"/>
</dbReference>
<organism evidence="1 2">
    <name type="scientific">Aspergillus pseudoustus</name>
    <dbReference type="NCBI Taxonomy" id="1810923"/>
    <lineage>
        <taxon>Eukaryota</taxon>
        <taxon>Fungi</taxon>
        <taxon>Dikarya</taxon>
        <taxon>Ascomycota</taxon>
        <taxon>Pezizomycotina</taxon>
        <taxon>Eurotiomycetes</taxon>
        <taxon>Eurotiomycetidae</taxon>
        <taxon>Eurotiales</taxon>
        <taxon>Aspergillaceae</taxon>
        <taxon>Aspergillus</taxon>
        <taxon>Aspergillus subgen. Nidulantes</taxon>
    </lineage>
</organism>
<evidence type="ECO:0008006" key="3">
    <source>
        <dbReference type="Google" id="ProtNLM"/>
    </source>
</evidence>
<protein>
    <recommendedName>
        <fullName evidence="3">SnoaL-like domain-containing protein</fullName>
    </recommendedName>
</protein>
<evidence type="ECO:0000313" key="2">
    <source>
        <dbReference type="Proteomes" id="UP001610446"/>
    </source>
</evidence>
<accession>A0ABR4K723</accession>
<reference evidence="1 2" key="1">
    <citation type="submission" date="2024-07" db="EMBL/GenBank/DDBJ databases">
        <title>Section-level genome sequencing and comparative genomics of Aspergillus sections Usti and Cavernicolus.</title>
        <authorList>
            <consortium name="Lawrence Berkeley National Laboratory"/>
            <person name="Nybo J.L."/>
            <person name="Vesth T.C."/>
            <person name="Theobald S."/>
            <person name="Frisvad J.C."/>
            <person name="Larsen T.O."/>
            <person name="Kjaerboelling I."/>
            <person name="Rothschild-Mancinelli K."/>
            <person name="Lyhne E.K."/>
            <person name="Kogle M.E."/>
            <person name="Barry K."/>
            <person name="Clum A."/>
            <person name="Na H."/>
            <person name="Ledsgaard L."/>
            <person name="Lin J."/>
            <person name="Lipzen A."/>
            <person name="Kuo A."/>
            <person name="Riley R."/>
            <person name="Mondo S."/>
            <person name="Labutti K."/>
            <person name="Haridas S."/>
            <person name="Pangalinan J."/>
            <person name="Salamov A.A."/>
            <person name="Simmons B.A."/>
            <person name="Magnuson J.K."/>
            <person name="Chen J."/>
            <person name="Drula E."/>
            <person name="Henrissat B."/>
            <person name="Wiebenga A."/>
            <person name="Lubbers R.J."/>
            <person name="Gomes A.C."/>
            <person name="Makela M.R."/>
            <person name="Stajich J."/>
            <person name="Grigoriev I.V."/>
            <person name="Mortensen U.H."/>
            <person name="De Vries R.P."/>
            <person name="Baker S.E."/>
            <person name="Andersen M.R."/>
        </authorList>
    </citation>
    <scope>NUCLEOTIDE SEQUENCE [LARGE SCALE GENOMIC DNA]</scope>
    <source>
        <strain evidence="1 2">CBS 123904</strain>
    </source>
</reference>
<keyword evidence="2" id="KW-1185">Reference proteome</keyword>
<gene>
    <name evidence="1" type="ORF">BJY01DRAFT_163053</name>
</gene>
<dbReference type="PANTHER" id="PTHR39401">
    <property type="entry name" value="SNOAL-LIKE DOMAIN-CONTAINING PROTEIN"/>
    <property type="match status" value="1"/>
</dbReference>
<comment type="caution">
    <text evidence="1">The sequence shown here is derived from an EMBL/GenBank/DDBJ whole genome shotgun (WGS) entry which is preliminary data.</text>
</comment>
<name>A0ABR4K723_9EURO</name>
<dbReference type="EMBL" id="JBFXLU010000052">
    <property type="protein sequence ID" value="KAL2848108.1"/>
    <property type="molecule type" value="Genomic_DNA"/>
</dbReference>
<dbReference type="Gene3D" id="3.10.450.50">
    <property type="match status" value="1"/>
</dbReference>
<evidence type="ECO:0000313" key="1">
    <source>
        <dbReference type="EMBL" id="KAL2848108.1"/>
    </source>
</evidence>
<dbReference type="PANTHER" id="PTHR39401:SF1">
    <property type="entry name" value="SNOAL-LIKE DOMAIN-CONTAINING PROTEIN"/>
    <property type="match status" value="1"/>
</dbReference>
<dbReference type="Proteomes" id="UP001610446">
    <property type="component" value="Unassembled WGS sequence"/>
</dbReference>
<sequence>MSYEITPSQSLSPQTAPRILSFLSSFYQTSDTESQHNAYVDYFTPDATLHMGPKTAVGTEEIRELRLGLWTHVVSRKHTPVKVFFGGEDEVMLYGIVRYVLRQGDGGEVEVPWAGRVIFDGVKEEEELRMKFYQVYLASLLFFSVQGRLRD</sequence>